<dbReference type="Proteomes" id="UP000438476">
    <property type="component" value="Unassembled WGS sequence"/>
</dbReference>
<evidence type="ECO:0000313" key="5">
    <source>
        <dbReference type="Proteomes" id="UP000438476"/>
    </source>
</evidence>
<dbReference type="Gene3D" id="3.40.50.1820">
    <property type="entry name" value="alpha/beta hydrolase"/>
    <property type="match status" value="1"/>
</dbReference>
<sequence length="351" mass="37275">MGFPLKTSMSEILALTKAGDLGGATALIRRSLTGEGDRETGRREPEFAGLALAQPDMPRRTAKPRAQPASPGSMEKYSFKSEHGTLDYWLYVPSTLPVSAPLIIMLHGCTQSAADFAAGTQMNVLAEELGLIVAYPEQSRAANAQKCWNWFRSGDQNKGSGEPALIAGITRAIMAGHPVDHGRIYVAGLSAGGAAASIMAYCYPELYAAAGIHSGLACGSASSMPGAFSAMQGKSTGKSGQNRDYVPIITFHGNRDSTVHPANSDQIHAIWATSPEISALRRVEGEGVSPGGKSYRTTALVDAENRSFAEHWEIEGAGHAWSGGSVTGSYTDNSGPDASREMIRFFLQHRR</sequence>
<dbReference type="Pfam" id="PF10503">
    <property type="entry name" value="Esterase_PHB"/>
    <property type="match status" value="1"/>
</dbReference>
<dbReference type="OrthoDB" id="9767239at2"/>
<feature type="region of interest" description="Disordered" evidence="3">
    <location>
        <begin position="53"/>
        <end position="76"/>
    </location>
</feature>
<organism evidence="4 5">
    <name type="scientific">Altericroceibacterium endophyticum</name>
    <dbReference type="NCBI Taxonomy" id="1808508"/>
    <lineage>
        <taxon>Bacteria</taxon>
        <taxon>Pseudomonadati</taxon>
        <taxon>Pseudomonadota</taxon>
        <taxon>Alphaproteobacteria</taxon>
        <taxon>Sphingomonadales</taxon>
        <taxon>Erythrobacteraceae</taxon>
        <taxon>Altericroceibacterium</taxon>
    </lineage>
</organism>
<keyword evidence="5" id="KW-1185">Reference proteome</keyword>
<evidence type="ECO:0000256" key="2">
    <source>
        <dbReference type="ARBA" id="ARBA00022801"/>
    </source>
</evidence>
<comment type="caution">
    <text evidence="4">The sequence shown here is derived from an EMBL/GenBank/DDBJ whole genome shotgun (WGS) entry which is preliminary data.</text>
</comment>
<gene>
    <name evidence="4" type="ORF">GRI91_15495</name>
</gene>
<name>A0A6I4T9X7_9SPHN</name>
<dbReference type="AlphaFoldDB" id="A0A6I4T9X7"/>
<proteinExistence type="predicted"/>
<protein>
    <submittedName>
        <fullName evidence="4">PHB depolymerase family esterase</fullName>
    </submittedName>
</protein>
<dbReference type="NCBIfam" id="TIGR01840">
    <property type="entry name" value="esterase_phb"/>
    <property type="match status" value="1"/>
</dbReference>
<evidence type="ECO:0000313" key="4">
    <source>
        <dbReference type="EMBL" id="MXO67169.1"/>
    </source>
</evidence>
<evidence type="ECO:0000256" key="3">
    <source>
        <dbReference type="SAM" id="MobiDB-lite"/>
    </source>
</evidence>
<evidence type="ECO:0000256" key="1">
    <source>
        <dbReference type="ARBA" id="ARBA00022729"/>
    </source>
</evidence>
<keyword evidence="1" id="KW-0732">Signal</keyword>
<accession>A0A6I4T9X7</accession>
<reference evidence="4 5" key="1">
    <citation type="submission" date="2019-12" db="EMBL/GenBank/DDBJ databases">
        <title>Genomic-based taxomic classification of the family Erythrobacteraceae.</title>
        <authorList>
            <person name="Xu L."/>
        </authorList>
    </citation>
    <scope>NUCLEOTIDE SEQUENCE [LARGE SCALE GENOMIC DNA]</scope>
    <source>
        <strain evidence="4 5">LMG 29518</strain>
    </source>
</reference>
<dbReference type="GO" id="GO:0016787">
    <property type="term" value="F:hydrolase activity"/>
    <property type="evidence" value="ECO:0007669"/>
    <property type="project" value="UniProtKB-KW"/>
</dbReference>
<dbReference type="InterPro" id="IPR010126">
    <property type="entry name" value="Esterase_phb"/>
</dbReference>
<keyword evidence="2" id="KW-0378">Hydrolase</keyword>
<dbReference type="PANTHER" id="PTHR43037">
    <property type="entry name" value="UNNAMED PRODUCT-RELATED"/>
    <property type="match status" value="1"/>
</dbReference>
<dbReference type="EMBL" id="WTYT01000007">
    <property type="protein sequence ID" value="MXO67169.1"/>
    <property type="molecule type" value="Genomic_DNA"/>
</dbReference>
<dbReference type="SUPFAM" id="SSF53474">
    <property type="entry name" value="alpha/beta-Hydrolases"/>
    <property type="match status" value="1"/>
</dbReference>
<dbReference type="PANTHER" id="PTHR43037:SF1">
    <property type="entry name" value="BLL1128 PROTEIN"/>
    <property type="match status" value="1"/>
</dbReference>
<dbReference type="GO" id="GO:0005576">
    <property type="term" value="C:extracellular region"/>
    <property type="evidence" value="ECO:0007669"/>
    <property type="project" value="InterPro"/>
</dbReference>
<dbReference type="InterPro" id="IPR029058">
    <property type="entry name" value="AB_hydrolase_fold"/>
</dbReference>
<dbReference type="InterPro" id="IPR050955">
    <property type="entry name" value="Plant_Biomass_Hydrol_Est"/>
</dbReference>